<keyword evidence="2" id="KW-1133">Transmembrane helix</keyword>
<feature type="transmembrane region" description="Helical" evidence="2">
    <location>
        <begin position="75"/>
        <end position="92"/>
    </location>
</feature>
<feature type="transmembrane region" description="Helical" evidence="2">
    <location>
        <begin position="181"/>
        <end position="203"/>
    </location>
</feature>
<dbReference type="Pfam" id="PF00211">
    <property type="entry name" value="Guanylate_cyc"/>
    <property type="match status" value="1"/>
</dbReference>
<reference evidence="4 5" key="1">
    <citation type="submission" date="2019-03" db="EMBL/GenBank/DDBJ databases">
        <authorList>
            <person name="Kim M.K.M."/>
        </authorList>
    </citation>
    <scope>NUCLEOTIDE SEQUENCE [LARGE SCALE GENOMIC DNA]</scope>
    <source>
        <strain evidence="4 5">18JY15-6</strain>
    </source>
</reference>
<proteinExistence type="inferred from homology"/>
<feature type="transmembrane region" description="Helical" evidence="2">
    <location>
        <begin position="104"/>
        <end position="125"/>
    </location>
</feature>
<name>A0A4R1CH97_9ACTN</name>
<dbReference type="OrthoDB" id="5476461at2"/>
<accession>A0A4R1CH97</accession>
<comment type="similarity">
    <text evidence="1">Belongs to the adenylyl cyclase class-3 family.</text>
</comment>
<dbReference type="PANTHER" id="PTHR43081">
    <property type="entry name" value="ADENYLATE CYCLASE, TERMINAL-DIFFERENTIATION SPECIFIC-RELATED"/>
    <property type="match status" value="1"/>
</dbReference>
<dbReference type="PANTHER" id="PTHR43081:SF1">
    <property type="entry name" value="ADENYLATE CYCLASE, TERMINAL-DIFFERENTIATION SPECIFIC"/>
    <property type="match status" value="1"/>
</dbReference>
<dbReference type="CDD" id="cd07302">
    <property type="entry name" value="CHD"/>
    <property type="match status" value="1"/>
</dbReference>
<evidence type="ECO:0000256" key="1">
    <source>
        <dbReference type="ARBA" id="ARBA00005381"/>
    </source>
</evidence>
<feature type="transmembrane region" description="Helical" evidence="2">
    <location>
        <begin position="6"/>
        <end position="28"/>
    </location>
</feature>
<dbReference type="GO" id="GO:0009190">
    <property type="term" value="P:cyclic nucleotide biosynthetic process"/>
    <property type="evidence" value="ECO:0007669"/>
    <property type="project" value="InterPro"/>
</dbReference>
<dbReference type="Proteomes" id="UP000295453">
    <property type="component" value="Unassembled WGS sequence"/>
</dbReference>
<comment type="caution">
    <text evidence="4">The sequence shown here is derived from an EMBL/GenBank/DDBJ whole genome shotgun (WGS) entry which is preliminary data.</text>
</comment>
<evidence type="ECO:0000313" key="5">
    <source>
        <dbReference type="Proteomes" id="UP000295453"/>
    </source>
</evidence>
<keyword evidence="2" id="KW-0472">Membrane</keyword>
<dbReference type="SMART" id="SM00044">
    <property type="entry name" value="CYCc"/>
    <property type="match status" value="1"/>
</dbReference>
<dbReference type="RefSeq" id="WP_131581337.1">
    <property type="nucleotide sequence ID" value="NZ_SJZJ01000002.1"/>
</dbReference>
<dbReference type="GO" id="GO:0035556">
    <property type="term" value="P:intracellular signal transduction"/>
    <property type="evidence" value="ECO:0007669"/>
    <property type="project" value="InterPro"/>
</dbReference>
<keyword evidence="5" id="KW-1185">Reference proteome</keyword>
<keyword evidence="2" id="KW-0812">Transmembrane</keyword>
<dbReference type="SUPFAM" id="SSF55073">
    <property type="entry name" value="Nucleotide cyclase"/>
    <property type="match status" value="1"/>
</dbReference>
<evidence type="ECO:0000259" key="3">
    <source>
        <dbReference type="PROSITE" id="PS50125"/>
    </source>
</evidence>
<sequence length="436" mass="45393">MTIEQFQYAALALGAVALGMSFIMSVGIDRTRSNLLAGLFAGTVGLAVATMPVYADGVDVAHPQMLARLQGLTESAAIALAGFYMLSLLGSSEVRGPRARVVRASSWAAVLLAGVHAAMAITWPVQRLNDYELSLGEPGTLSTPGFWLFAGFWIVALIAYAVGWGGLAVGGLDAAQERRAFAFMLASAFVIAATALPPVAAGICVACWICLCVYGQLEYATARAQRSVFLSRFLSPQVSRLVESRGMAEAMKPHQADLTVVCADLRGFTAYSEGVPSQAVVDLLADYYDAAGEVVAKYGGTITNYAGDGILILVGAPIADPQHAATGLALARELLTAVEPVIGRWETRLHPLGLGVGLASGRVTVGAIAAETRMEYTAIGMPVNLAARLCSHAAAGEVLLDAAAAGLCPSEAVQLHGELHVKGFTDLQLVYAVAPS</sequence>
<evidence type="ECO:0000256" key="2">
    <source>
        <dbReference type="SAM" id="Phobius"/>
    </source>
</evidence>
<dbReference type="AlphaFoldDB" id="A0A4R1CH97"/>
<dbReference type="InterPro" id="IPR029787">
    <property type="entry name" value="Nucleotide_cyclase"/>
</dbReference>
<dbReference type="PROSITE" id="PS50125">
    <property type="entry name" value="GUANYLATE_CYCLASE_2"/>
    <property type="match status" value="1"/>
</dbReference>
<protein>
    <submittedName>
        <fullName evidence="4">Adenylate/guanylate cyclase domain-containing protein</fullName>
    </submittedName>
</protein>
<organism evidence="4 5">
    <name type="scientific">Nocardioides jejuensis</name>
    <dbReference type="NCBI Taxonomy" id="2502782"/>
    <lineage>
        <taxon>Bacteria</taxon>
        <taxon>Bacillati</taxon>
        <taxon>Actinomycetota</taxon>
        <taxon>Actinomycetes</taxon>
        <taxon>Propionibacteriales</taxon>
        <taxon>Nocardioidaceae</taxon>
        <taxon>Nocardioides</taxon>
    </lineage>
</organism>
<dbReference type="InterPro" id="IPR050697">
    <property type="entry name" value="Adenylyl/Guanylyl_Cyclase_3/4"/>
</dbReference>
<dbReference type="InterPro" id="IPR001054">
    <property type="entry name" value="A/G_cyclase"/>
</dbReference>
<dbReference type="EMBL" id="SJZJ01000002">
    <property type="protein sequence ID" value="TCJ30774.1"/>
    <property type="molecule type" value="Genomic_DNA"/>
</dbReference>
<gene>
    <name evidence="4" type="ORF">EPD65_01690</name>
</gene>
<feature type="transmembrane region" description="Helical" evidence="2">
    <location>
        <begin position="35"/>
        <end position="55"/>
    </location>
</feature>
<feature type="transmembrane region" description="Helical" evidence="2">
    <location>
        <begin position="145"/>
        <end position="169"/>
    </location>
</feature>
<evidence type="ECO:0000313" key="4">
    <source>
        <dbReference type="EMBL" id="TCJ30774.1"/>
    </source>
</evidence>
<dbReference type="GO" id="GO:0004016">
    <property type="term" value="F:adenylate cyclase activity"/>
    <property type="evidence" value="ECO:0007669"/>
    <property type="project" value="UniProtKB-ARBA"/>
</dbReference>
<dbReference type="Gene3D" id="3.30.70.1230">
    <property type="entry name" value="Nucleotide cyclase"/>
    <property type="match status" value="1"/>
</dbReference>
<feature type="domain" description="Guanylate cyclase" evidence="3">
    <location>
        <begin position="259"/>
        <end position="390"/>
    </location>
</feature>